<comment type="caution">
    <text evidence="6">The sequence shown here is derived from an EMBL/GenBank/DDBJ whole genome shotgun (WGS) entry which is preliminary data.</text>
</comment>
<dbReference type="EMBL" id="SACQ01000001">
    <property type="protein sequence ID" value="RVU32356.1"/>
    <property type="molecule type" value="Genomic_DNA"/>
</dbReference>
<dbReference type="Pfam" id="PF01258">
    <property type="entry name" value="zf-dskA_traR"/>
    <property type="match status" value="1"/>
</dbReference>
<accession>A0A437QCV3</accession>
<keyword evidence="7" id="KW-1185">Reference proteome</keyword>
<dbReference type="AlphaFoldDB" id="A0A437QCV3"/>
<keyword evidence="2" id="KW-0863">Zinc-finger</keyword>
<organism evidence="6 7">
    <name type="scientific">Neptunomonas marina</name>
    <dbReference type="NCBI Taxonomy" id="1815562"/>
    <lineage>
        <taxon>Bacteria</taxon>
        <taxon>Pseudomonadati</taxon>
        <taxon>Pseudomonadota</taxon>
        <taxon>Gammaproteobacteria</taxon>
        <taxon>Oceanospirillales</taxon>
        <taxon>Oceanospirillaceae</taxon>
        <taxon>Neptunomonas</taxon>
    </lineage>
</organism>
<keyword evidence="3" id="KW-0862">Zinc</keyword>
<dbReference type="Gene3D" id="1.20.120.910">
    <property type="entry name" value="DksA, coiled-coil domain"/>
    <property type="match status" value="1"/>
</dbReference>
<reference evidence="6 7" key="1">
    <citation type="submission" date="2019-01" db="EMBL/GenBank/DDBJ databases">
        <authorList>
            <person name="Chen W.-M."/>
        </authorList>
    </citation>
    <scope>NUCLEOTIDE SEQUENCE [LARGE SCALE GENOMIC DNA]</scope>
    <source>
        <strain evidence="6 7">HPM-16</strain>
    </source>
</reference>
<dbReference type="RefSeq" id="WP_127692525.1">
    <property type="nucleotide sequence ID" value="NZ_SACQ01000001.1"/>
</dbReference>
<evidence type="ECO:0000256" key="3">
    <source>
        <dbReference type="ARBA" id="ARBA00022833"/>
    </source>
</evidence>
<keyword evidence="1" id="KW-0479">Metal-binding</keyword>
<evidence type="ECO:0000313" key="6">
    <source>
        <dbReference type="EMBL" id="RVU32356.1"/>
    </source>
</evidence>
<evidence type="ECO:0000313" key="7">
    <source>
        <dbReference type="Proteomes" id="UP000282818"/>
    </source>
</evidence>
<dbReference type="InterPro" id="IPR000962">
    <property type="entry name" value="Znf_DskA_TraR"/>
</dbReference>
<dbReference type="PANTHER" id="PTHR33823">
    <property type="entry name" value="RNA POLYMERASE-BINDING TRANSCRIPTION FACTOR DKSA-RELATED"/>
    <property type="match status" value="1"/>
</dbReference>
<evidence type="ECO:0000256" key="4">
    <source>
        <dbReference type="PROSITE-ProRule" id="PRU00510"/>
    </source>
</evidence>
<dbReference type="InterPro" id="IPR037187">
    <property type="entry name" value="DnaK_N"/>
</dbReference>
<evidence type="ECO:0000256" key="1">
    <source>
        <dbReference type="ARBA" id="ARBA00022723"/>
    </source>
</evidence>
<dbReference type="GO" id="GO:0008270">
    <property type="term" value="F:zinc ion binding"/>
    <property type="evidence" value="ECO:0007669"/>
    <property type="project" value="UniProtKB-KW"/>
</dbReference>
<feature type="domain" description="Zinc finger DksA/TraR C4-type" evidence="5">
    <location>
        <begin position="84"/>
        <end position="117"/>
    </location>
</feature>
<dbReference type="Proteomes" id="UP000282818">
    <property type="component" value="Unassembled WGS sequence"/>
</dbReference>
<feature type="zinc finger region" description="dksA C4-type" evidence="4">
    <location>
        <begin position="89"/>
        <end position="113"/>
    </location>
</feature>
<evidence type="ECO:0000259" key="5">
    <source>
        <dbReference type="Pfam" id="PF01258"/>
    </source>
</evidence>
<protein>
    <submittedName>
        <fullName evidence="6">TraR/DksA family transcriptional regulator</fullName>
    </submittedName>
</protein>
<proteinExistence type="predicted"/>
<dbReference type="PROSITE" id="PS51128">
    <property type="entry name" value="ZF_DKSA_2"/>
    <property type="match status" value="1"/>
</dbReference>
<dbReference type="PANTHER" id="PTHR33823:SF4">
    <property type="entry name" value="GENERAL STRESS PROTEIN 16O"/>
    <property type="match status" value="1"/>
</dbReference>
<gene>
    <name evidence="6" type="ORF">EOE65_01510</name>
</gene>
<sequence length="129" mass="14007">MSIKLTPQKKQAVKAEILSLLSSLRDEIGSELVDARTAHWGQSVHDHGEEAAADLETGINLAHVSRHLKEVRECQAALSRLENGTYGICVDCGEEVELNRLAANPVSPRCLSCQAQLESDYPVAKVSSL</sequence>
<evidence type="ECO:0000256" key="2">
    <source>
        <dbReference type="ARBA" id="ARBA00022771"/>
    </source>
</evidence>
<name>A0A437QCV3_9GAMM</name>
<dbReference type="SUPFAM" id="SSF109635">
    <property type="entry name" value="DnaK suppressor protein DksA, alpha-hairpin domain"/>
    <property type="match status" value="1"/>
</dbReference>
<dbReference type="SUPFAM" id="SSF57716">
    <property type="entry name" value="Glucocorticoid receptor-like (DNA-binding domain)"/>
    <property type="match status" value="1"/>
</dbReference>